<proteinExistence type="predicted"/>
<reference evidence="3 4" key="1">
    <citation type="submission" date="2020-08" db="EMBL/GenBank/DDBJ databases">
        <title>Genome public.</title>
        <authorList>
            <person name="Liu C."/>
            <person name="Sun Q."/>
        </authorList>
    </citation>
    <scope>NUCLEOTIDE SEQUENCE [LARGE SCALE GENOMIC DNA]</scope>
    <source>
        <strain evidence="3 4">NSJ-35</strain>
    </source>
</reference>
<comment type="caution">
    <text evidence="3">The sequence shown here is derived from an EMBL/GenBank/DDBJ whole genome shotgun (WGS) entry which is preliminary data.</text>
</comment>
<dbReference type="Pfam" id="PF15607">
    <property type="entry name" value="Ntox44"/>
    <property type="match status" value="1"/>
</dbReference>
<dbReference type="EMBL" id="JACOON010000004">
    <property type="protein sequence ID" value="MBC5648276.1"/>
    <property type="molecule type" value="Genomic_DNA"/>
</dbReference>
<feature type="region of interest" description="Disordered" evidence="1">
    <location>
        <begin position="159"/>
        <end position="178"/>
    </location>
</feature>
<evidence type="ECO:0000259" key="2">
    <source>
        <dbReference type="Pfam" id="PF15607"/>
    </source>
</evidence>
<dbReference type="InterPro" id="IPR028946">
    <property type="entry name" value="Ntox44"/>
</dbReference>
<sequence>MNTARPGGGTEIWKQVALNPGETAADYYEKKRKEREADRQETDAALRRALEETQEELREQRLGVAEGFGRKKKYNRNYEDLFGLPEEGDFRSRVERTRGWDKLNGSEQYDRMVYIQEELARRKKEREKEEKIGYNGGKENEASLDKLFEAWDRQYAGERSGVLPGRTGKQFTRGQIGENAEKYGTAGALFEAKERFGEGASPETIRATLTSHPEVTLPKGQNAERLRMFQTAGKRDRAAEREPQEDGGQKLFFPGGREEMLEYLREHPDAALPNGMTITQLDEFQSQYLDNGATQTLIKSDGNSQDFPDYTNALTEYLEGVVDECRSSKQKQGLGALPEWINKVRPEGKWDPKSNKKEIAKILGYEDSSGVPDTFYFNGKLMNWEEFGNLMYGVSGSAIGFSPTALNVGSEVVQFGIDTVRNVTNPTTREKYWERLRKQKENEAKDQSVIQRGIDYYDQHFKE</sequence>
<accession>A0ABR7EFV6</accession>
<gene>
    <name evidence="3" type="ORF">H8S18_08000</name>
</gene>
<feature type="region of interest" description="Disordered" evidence="1">
    <location>
        <begin position="232"/>
        <end position="253"/>
    </location>
</feature>
<keyword evidence="4" id="KW-1185">Reference proteome</keyword>
<name>A0ABR7EFV6_9FIRM</name>
<evidence type="ECO:0000313" key="3">
    <source>
        <dbReference type="EMBL" id="MBC5648276.1"/>
    </source>
</evidence>
<evidence type="ECO:0000313" key="4">
    <source>
        <dbReference type="Proteomes" id="UP000606889"/>
    </source>
</evidence>
<protein>
    <recommendedName>
        <fullName evidence="2">Bacterial toxin 44 domain-containing protein</fullName>
    </recommendedName>
</protein>
<organism evidence="3 4">
    <name type="scientific">Christensenella tenuis</name>
    <dbReference type="NCBI Taxonomy" id="2763033"/>
    <lineage>
        <taxon>Bacteria</taxon>
        <taxon>Bacillati</taxon>
        <taxon>Bacillota</taxon>
        <taxon>Clostridia</taxon>
        <taxon>Christensenellales</taxon>
        <taxon>Christensenellaceae</taxon>
        <taxon>Christensenella</taxon>
    </lineage>
</organism>
<feature type="compositionally biased region" description="Basic and acidic residues" evidence="1">
    <location>
        <begin position="232"/>
        <end position="248"/>
    </location>
</feature>
<dbReference type="Proteomes" id="UP000606889">
    <property type="component" value="Unassembled WGS sequence"/>
</dbReference>
<evidence type="ECO:0000256" key="1">
    <source>
        <dbReference type="SAM" id="MobiDB-lite"/>
    </source>
</evidence>
<feature type="domain" description="Bacterial toxin 44" evidence="2">
    <location>
        <begin position="339"/>
        <end position="459"/>
    </location>
</feature>